<dbReference type="Proteomes" id="UP000261660">
    <property type="component" value="Unplaced"/>
</dbReference>
<organism evidence="4 5">
    <name type="scientific">Labrus bergylta</name>
    <name type="common">ballan wrasse</name>
    <dbReference type="NCBI Taxonomy" id="56723"/>
    <lineage>
        <taxon>Eukaryota</taxon>
        <taxon>Metazoa</taxon>
        <taxon>Chordata</taxon>
        <taxon>Craniata</taxon>
        <taxon>Vertebrata</taxon>
        <taxon>Euteleostomi</taxon>
        <taxon>Actinopterygii</taxon>
        <taxon>Neopterygii</taxon>
        <taxon>Teleostei</taxon>
        <taxon>Neoteleostei</taxon>
        <taxon>Acanthomorphata</taxon>
        <taxon>Eupercaria</taxon>
        <taxon>Labriformes</taxon>
        <taxon>Labridae</taxon>
        <taxon>Labrus</taxon>
    </lineage>
</organism>
<dbReference type="GO" id="GO:0002768">
    <property type="term" value="P:immune response-regulating cell surface receptor signaling pathway"/>
    <property type="evidence" value="ECO:0007669"/>
    <property type="project" value="InterPro"/>
</dbReference>
<dbReference type="InterPro" id="IPR039257">
    <property type="entry name" value="BTLA"/>
</dbReference>
<dbReference type="PROSITE" id="PS50835">
    <property type="entry name" value="IG_LIKE"/>
    <property type="match status" value="1"/>
</dbReference>
<keyword evidence="1" id="KW-0812">Transmembrane</keyword>
<keyword evidence="2" id="KW-0732">Signal</keyword>
<dbReference type="OrthoDB" id="9947981at2759"/>
<dbReference type="GO" id="GO:0038023">
    <property type="term" value="F:signaling receptor activity"/>
    <property type="evidence" value="ECO:0007669"/>
    <property type="project" value="InterPro"/>
</dbReference>
<name>A0A3Q3E793_9LABR</name>
<feature type="signal peptide" evidence="2">
    <location>
        <begin position="1"/>
        <end position="22"/>
    </location>
</feature>
<evidence type="ECO:0000313" key="4">
    <source>
        <dbReference type="Ensembl" id="ENSLBEP00000003250.1"/>
    </source>
</evidence>
<evidence type="ECO:0000313" key="5">
    <source>
        <dbReference type="Proteomes" id="UP000261660"/>
    </source>
</evidence>
<dbReference type="InterPro" id="IPR013783">
    <property type="entry name" value="Ig-like_fold"/>
</dbReference>
<sequence length="309" mass="35182">MERPICTYLLILSSLTFVFVNGRRPDSSPPCKVSVLLRRGTMWKTAPGQSLTVTCPVKHCGQPLKVTWCKLLHTDKCEQLNHTENVEVRQNNSDHKDELMSYLTFKWISIHDDGLYRCGFKGHKYKHISYMINISVSDLYQGFQNVHHEADAVSHVAHVEEVSWQPYSFICVSIGFLAATLTVLMLLRFYGWKRVLIVNQTRAQEFSCHKMTNLPKWTAPSIPVQPANLYSLNENHSQTGLRRTSQPPLTTNKNQLAVANPSDQSPGLQHVVYAVITRQAVIPAREQHHRTTGNKSTEYAAIKVSKFIR</sequence>
<dbReference type="InterPro" id="IPR036179">
    <property type="entry name" value="Ig-like_dom_sf"/>
</dbReference>
<dbReference type="InParanoid" id="A0A3Q3E793"/>
<dbReference type="AlphaFoldDB" id="A0A3Q3E793"/>
<evidence type="ECO:0000256" key="2">
    <source>
        <dbReference type="SAM" id="SignalP"/>
    </source>
</evidence>
<dbReference type="SUPFAM" id="SSF48726">
    <property type="entry name" value="Immunoglobulin"/>
    <property type="match status" value="1"/>
</dbReference>
<protein>
    <submittedName>
        <fullName evidence="4">Uncharacterized LOC109998558</fullName>
    </submittedName>
</protein>
<evidence type="ECO:0000256" key="1">
    <source>
        <dbReference type="SAM" id="Phobius"/>
    </source>
</evidence>
<keyword evidence="1" id="KW-1133">Transmembrane helix</keyword>
<keyword evidence="5" id="KW-1185">Reference proteome</keyword>
<dbReference type="PANTHER" id="PTHR37996:SF1">
    <property type="entry name" value="B- AND T-LYMPHOCYTE ATTENUATOR"/>
    <property type="match status" value="1"/>
</dbReference>
<keyword evidence="1" id="KW-0472">Membrane</keyword>
<feature type="transmembrane region" description="Helical" evidence="1">
    <location>
        <begin position="167"/>
        <end position="187"/>
    </location>
</feature>
<evidence type="ECO:0000259" key="3">
    <source>
        <dbReference type="PROSITE" id="PS50835"/>
    </source>
</evidence>
<accession>A0A3Q3E793</accession>
<feature type="domain" description="Ig-like" evidence="3">
    <location>
        <begin position="29"/>
        <end position="118"/>
    </location>
</feature>
<dbReference type="Gene3D" id="2.60.40.10">
    <property type="entry name" value="Immunoglobulins"/>
    <property type="match status" value="1"/>
</dbReference>
<dbReference type="GO" id="GO:0005886">
    <property type="term" value="C:plasma membrane"/>
    <property type="evidence" value="ECO:0007669"/>
    <property type="project" value="InterPro"/>
</dbReference>
<proteinExistence type="predicted"/>
<dbReference type="PANTHER" id="PTHR37996">
    <property type="entry name" value="B- AND T-LYMPHOCYTE ATTENUATOR"/>
    <property type="match status" value="1"/>
</dbReference>
<dbReference type="Ensembl" id="ENSLBET00000003422.1">
    <property type="protein sequence ID" value="ENSLBEP00000003250.1"/>
    <property type="gene ID" value="ENSLBEG00000002547.1"/>
</dbReference>
<feature type="chain" id="PRO_5018736007" evidence="2">
    <location>
        <begin position="23"/>
        <end position="309"/>
    </location>
</feature>
<dbReference type="InterPro" id="IPR007110">
    <property type="entry name" value="Ig-like_dom"/>
</dbReference>
<reference evidence="4" key="1">
    <citation type="submission" date="2025-08" db="UniProtKB">
        <authorList>
            <consortium name="Ensembl"/>
        </authorList>
    </citation>
    <scope>IDENTIFICATION</scope>
</reference>
<reference evidence="4" key="2">
    <citation type="submission" date="2025-09" db="UniProtKB">
        <authorList>
            <consortium name="Ensembl"/>
        </authorList>
    </citation>
    <scope>IDENTIFICATION</scope>
</reference>
<dbReference type="GeneTree" id="ENSGT00940000175333"/>